<dbReference type="Proteomes" id="UP000053989">
    <property type="component" value="Unassembled WGS sequence"/>
</dbReference>
<dbReference type="OrthoDB" id="3218065at2759"/>
<feature type="compositionally biased region" description="Polar residues" evidence="1">
    <location>
        <begin position="233"/>
        <end position="245"/>
    </location>
</feature>
<feature type="region of interest" description="Disordered" evidence="1">
    <location>
        <begin position="176"/>
        <end position="197"/>
    </location>
</feature>
<evidence type="ECO:0000313" key="3">
    <source>
        <dbReference type="Proteomes" id="UP000053989"/>
    </source>
</evidence>
<dbReference type="AlphaFoldDB" id="A0A0C3E3J1"/>
<feature type="compositionally biased region" description="Polar residues" evidence="1">
    <location>
        <begin position="71"/>
        <end position="85"/>
    </location>
</feature>
<feature type="region of interest" description="Disordered" evidence="1">
    <location>
        <begin position="218"/>
        <end position="245"/>
    </location>
</feature>
<dbReference type="InParanoid" id="A0A0C3E3J1"/>
<dbReference type="HOGENOM" id="CLU_729924_0_0_1"/>
<protein>
    <submittedName>
        <fullName evidence="2">Uncharacterized protein</fullName>
    </submittedName>
</protein>
<reference evidence="2 3" key="1">
    <citation type="submission" date="2014-04" db="EMBL/GenBank/DDBJ databases">
        <authorList>
            <consortium name="DOE Joint Genome Institute"/>
            <person name="Kuo A."/>
            <person name="Kohler A."/>
            <person name="Nagy L.G."/>
            <person name="Floudas D."/>
            <person name="Copeland A."/>
            <person name="Barry K.W."/>
            <person name="Cichocki N."/>
            <person name="Veneault-Fourrey C."/>
            <person name="LaButti K."/>
            <person name="Lindquist E.A."/>
            <person name="Lipzen A."/>
            <person name="Lundell T."/>
            <person name="Morin E."/>
            <person name="Murat C."/>
            <person name="Sun H."/>
            <person name="Tunlid A."/>
            <person name="Henrissat B."/>
            <person name="Grigoriev I.V."/>
            <person name="Hibbett D.S."/>
            <person name="Martin F."/>
            <person name="Nordberg H.P."/>
            <person name="Cantor M.N."/>
            <person name="Hua S.X."/>
        </authorList>
    </citation>
    <scope>NUCLEOTIDE SEQUENCE [LARGE SCALE GENOMIC DNA]</scope>
    <source>
        <strain evidence="2 3">Foug A</strain>
    </source>
</reference>
<proteinExistence type="predicted"/>
<evidence type="ECO:0000313" key="2">
    <source>
        <dbReference type="EMBL" id="KIM67395.1"/>
    </source>
</evidence>
<reference evidence="3" key="2">
    <citation type="submission" date="2015-01" db="EMBL/GenBank/DDBJ databases">
        <title>Evolutionary Origins and Diversification of the Mycorrhizal Mutualists.</title>
        <authorList>
            <consortium name="DOE Joint Genome Institute"/>
            <consortium name="Mycorrhizal Genomics Consortium"/>
            <person name="Kohler A."/>
            <person name="Kuo A."/>
            <person name="Nagy L.G."/>
            <person name="Floudas D."/>
            <person name="Copeland A."/>
            <person name="Barry K.W."/>
            <person name="Cichocki N."/>
            <person name="Veneault-Fourrey C."/>
            <person name="LaButti K."/>
            <person name="Lindquist E.A."/>
            <person name="Lipzen A."/>
            <person name="Lundell T."/>
            <person name="Morin E."/>
            <person name="Murat C."/>
            <person name="Riley R."/>
            <person name="Ohm R."/>
            <person name="Sun H."/>
            <person name="Tunlid A."/>
            <person name="Henrissat B."/>
            <person name="Grigoriev I.V."/>
            <person name="Hibbett D.S."/>
            <person name="Martin F."/>
        </authorList>
    </citation>
    <scope>NUCLEOTIDE SEQUENCE [LARGE SCALE GENOMIC DNA]</scope>
    <source>
        <strain evidence="3">Foug A</strain>
    </source>
</reference>
<dbReference type="EMBL" id="KN822013">
    <property type="protein sequence ID" value="KIM67395.1"/>
    <property type="molecule type" value="Genomic_DNA"/>
</dbReference>
<organism evidence="2 3">
    <name type="scientific">Scleroderma citrinum Foug A</name>
    <dbReference type="NCBI Taxonomy" id="1036808"/>
    <lineage>
        <taxon>Eukaryota</taxon>
        <taxon>Fungi</taxon>
        <taxon>Dikarya</taxon>
        <taxon>Basidiomycota</taxon>
        <taxon>Agaricomycotina</taxon>
        <taxon>Agaricomycetes</taxon>
        <taxon>Agaricomycetidae</taxon>
        <taxon>Boletales</taxon>
        <taxon>Sclerodermatineae</taxon>
        <taxon>Sclerodermataceae</taxon>
        <taxon>Scleroderma</taxon>
    </lineage>
</organism>
<gene>
    <name evidence="2" type="ORF">SCLCIDRAFT_21275</name>
</gene>
<accession>A0A0C3E3J1</accession>
<feature type="compositionally biased region" description="Acidic residues" evidence="1">
    <location>
        <begin position="218"/>
        <end position="229"/>
    </location>
</feature>
<sequence>MTARASKVPCTSKWFLKAAATARAGKVHKKEAQKNVSSTIELVDSTSEGEGTVGGAGVTDEASEAECSWDGTVNYQPEPFHSSNEGGHEAEPSSDESELEGKELLQSLGQCITKEWELLTAPMPFKRLRIGMSASEWEKAEKNQHLGYNDFASAQMMCLYFCRGAQQMQMTKCQDGSVSASRSPSKSGTMEEPTENTTISVTAVIEEVFNGYLSDLSDSEQSDLDDELGSDSTWGGSKDNFSAAAQNSHSFPVRNFPPLKHRRLEIPTCISRQQAQVHKRKAIESALGDIERHIHSKMTVFDAGQHGLQAYRAGAIQSCLWMAVRNKKNWIDGSECAAESQGFSKQWGGQMVHYWVRKWVNSRELPVSLQGHHGKTVSLYDDPVIQDKL</sequence>
<keyword evidence="3" id="KW-1185">Reference proteome</keyword>
<evidence type="ECO:0000256" key="1">
    <source>
        <dbReference type="SAM" id="MobiDB-lite"/>
    </source>
</evidence>
<feature type="region of interest" description="Disordered" evidence="1">
    <location>
        <begin position="26"/>
        <end position="101"/>
    </location>
</feature>
<name>A0A0C3E3J1_9AGAM</name>
<feature type="compositionally biased region" description="Polar residues" evidence="1">
    <location>
        <begin position="176"/>
        <end position="188"/>
    </location>
</feature>